<keyword evidence="4" id="KW-1185">Reference proteome</keyword>
<dbReference type="EMBL" id="CP016757">
    <property type="protein sequence ID" value="ANZ44337.1"/>
    <property type="molecule type" value="Genomic_DNA"/>
</dbReference>
<protein>
    <recommendedName>
        <fullName evidence="2">HTH cro/C1-type domain-containing protein</fullName>
    </recommendedName>
</protein>
<dbReference type="Pfam" id="PF01381">
    <property type="entry name" value="HTH_3"/>
    <property type="match status" value="1"/>
</dbReference>
<accession>A0A1B2I318</accession>
<evidence type="ECO:0000259" key="2">
    <source>
        <dbReference type="PROSITE" id="PS50943"/>
    </source>
</evidence>
<dbReference type="Gene3D" id="1.10.260.40">
    <property type="entry name" value="lambda repressor-like DNA-binding domains"/>
    <property type="match status" value="1"/>
</dbReference>
<keyword evidence="1" id="KW-0238">DNA-binding</keyword>
<dbReference type="STRING" id="1197717.BED41_04075"/>
<dbReference type="SMART" id="SM00530">
    <property type="entry name" value="HTH_XRE"/>
    <property type="match status" value="1"/>
</dbReference>
<sequence>MIGKEVVARRKRVGLTQRELARLINVKPNTMSQYESGVRKIPLDVLANVAKVLKCSVMDLAYEEMGIAVAPETERRITDGRLAEPKEGELMFADPLDNEIVALLKDLDKIAKEKVITYMRDQKVITGYYRAVRERG</sequence>
<evidence type="ECO:0000313" key="4">
    <source>
        <dbReference type="Proteomes" id="UP000093044"/>
    </source>
</evidence>
<dbReference type="PANTHER" id="PTHR46558">
    <property type="entry name" value="TRACRIPTIONAL REGULATORY PROTEIN-RELATED-RELATED"/>
    <property type="match status" value="1"/>
</dbReference>
<evidence type="ECO:0000313" key="3">
    <source>
        <dbReference type="EMBL" id="ANZ44337.1"/>
    </source>
</evidence>
<dbReference type="InterPro" id="IPR010982">
    <property type="entry name" value="Lambda_DNA-bd_dom_sf"/>
</dbReference>
<dbReference type="AlphaFoldDB" id="A0A1B2I318"/>
<dbReference type="GeneID" id="83057032"/>
<dbReference type="PROSITE" id="PS50943">
    <property type="entry name" value="HTH_CROC1"/>
    <property type="match status" value="1"/>
</dbReference>
<name>A0A1B2I318_9BACT</name>
<gene>
    <name evidence="3" type="ORF">BED41_04075</name>
</gene>
<dbReference type="SUPFAM" id="SSF47413">
    <property type="entry name" value="lambda repressor-like DNA-binding domains"/>
    <property type="match status" value="1"/>
</dbReference>
<feature type="domain" description="HTH cro/C1-type" evidence="2">
    <location>
        <begin position="6"/>
        <end position="60"/>
    </location>
</feature>
<reference evidence="3" key="1">
    <citation type="submission" date="2016-08" db="EMBL/GenBank/DDBJ databases">
        <title>Complete genome of Cloacibacillus porcorum.</title>
        <authorList>
            <person name="Looft T."/>
            <person name="Bayles D.O."/>
            <person name="Alt D.P."/>
        </authorList>
    </citation>
    <scope>NUCLEOTIDE SEQUENCE [LARGE SCALE GENOMIC DNA]</scope>
    <source>
        <strain evidence="3">CL-84</strain>
    </source>
</reference>
<dbReference type="Proteomes" id="UP000093044">
    <property type="component" value="Chromosome"/>
</dbReference>
<dbReference type="RefSeq" id="WP_066743358.1">
    <property type="nucleotide sequence ID" value="NZ_CP016757.1"/>
</dbReference>
<organism evidence="3 4">
    <name type="scientific">Cloacibacillus porcorum</name>
    <dbReference type="NCBI Taxonomy" id="1197717"/>
    <lineage>
        <taxon>Bacteria</taxon>
        <taxon>Thermotogati</taxon>
        <taxon>Synergistota</taxon>
        <taxon>Synergistia</taxon>
        <taxon>Synergistales</taxon>
        <taxon>Synergistaceae</taxon>
        <taxon>Cloacibacillus</taxon>
    </lineage>
</organism>
<evidence type="ECO:0000256" key="1">
    <source>
        <dbReference type="ARBA" id="ARBA00023125"/>
    </source>
</evidence>
<dbReference type="KEGG" id="cpor:BED41_04075"/>
<dbReference type="PANTHER" id="PTHR46558:SF11">
    <property type="entry name" value="HTH-TYPE TRANSCRIPTIONAL REGULATOR XRE"/>
    <property type="match status" value="1"/>
</dbReference>
<dbReference type="InterPro" id="IPR001387">
    <property type="entry name" value="Cro/C1-type_HTH"/>
</dbReference>
<proteinExistence type="predicted"/>
<dbReference type="GO" id="GO:0003677">
    <property type="term" value="F:DNA binding"/>
    <property type="evidence" value="ECO:0007669"/>
    <property type="project" value="UniProtKB-KW"/>
</dbReference>
<dbReference type="CDD" id="cd00093">
    <property type="entry name" value="HTH_XRE"/>
    <property type="match status" value="1"/>
</dbReference>